<feature type="transmembrane region" description="Helical" evidence="1">
    <location>
        <begin position="43"/>
        <end position="76"/>
    </location>
</feature>
<comment type="caution">
    <text evidence="2">The sequence shown here is derived from an EMBL/GenBank/DDBJ whole genome shotgun (WGS) entry which is preliminary data.</text>
</comment>
<reference evidence="2 3" key="1">
    <citation type="submission" date="2021-11" db="EMBL/GenBank/DDBJ databases">
        <title>Draft genome sequence of Actinomycetospora sp. SF1 isolated from the rhizosphere soil.</title>
        <authorList>
            <person name="Duangmal K."/>
            <person name="Chantavorakit T."/>
        </authorList>
    </citation>
    <scope>NUCLEOTIDE SEQUENCE [LARGE SCALE GENOMIC DNA]</scope>
    <source>
        <strain evidence="2 3">TBRC 5722</strain>
    </source>
</reference>
<keyword evidence="3" id="KW-1185">Reference proteome</keyword>
<sequence length="145" mass="15919">MGIRLYGFVGPVGVSVPVGRRRAKAPRVKLVDTLTAMPWAEPFMWLAFLGMATISAVLLPFTLLGTVPWAVYLVLVRQRAARARKQARYGREHPALPPFDAEAAARHNEAWGLDARPFRATALEPVTAPITCPVTVPVRSGRHAR</sequence>
<dbReference type="EMBL" id="JAJNDB010000001">
    <property type="protein sequence ID" value="MCD2193550.1"/>
    <property type="molecule type" value="Genomic_DNA"/>
</dbReference>
<evidence type="ECO:0000256" key="1">
    <source>
        <dbReference type="SAM" id="Phobius"/>
    </source>
</evidence>
<gene>
    <name evidence="2" type="ORF">LQ327_09155</name>
</gene>
<evidence type="ECO:0000313" key="2">
    <source>
        <dbReference type="EMBL" id="MCD2193550.1"/>
    </source>
</evidence>
<organism evidence="2 3">
    <name type="scientific">Actinomycetospora endophytica</name>
    <dbReference type="NCBI Taxonomy" id="2291215"/>
    <lineage>
        <taxon>Bacteria</taxon>
        <taxon>Bacillati</taxon>
        <taxon>Actinomycetota</taxon>
        <taxon>Actinomycetes</taxon>
        <taxon>Pseudonocardiales</taxon>
        <taxon>Pseudonocardiaceae</taxon>
        <taxon>Actinomycetospora</taxon>
    </lineage>
</organism>
<name>A0ABS8P7N8_9PSEU</name>
<protein>
    <submittedName>
        <fullName evidence="2">Uncharacterized protein</fullName>
    </submittedName>
</protein>
<dbReference type="Proteomes" id="UP001199469">
    <property type="component" value="Unassembled WGS sequence"/>
</dbReference>
<keyword evidence="1" id="KW-0812">Transmembrane</keyword>
<evidence type="ECO:0000313" key="3">
    <source>
        <dbReference type="Proteomes" id="UP001199469"/>
    </source>
</evidence>
<accession>A0ABS8P7N8</accession>
<keyword evidence="1" id="KW-1133">Transmembrane helix</keyword>
<dbReference type="RefSeq" id="WP_230731801.1">
    <property type="nucleotide sequence ID" value="NZ_JAJNDB010000001.1"/>
</dbReference>
<proteinExistence type="predicted"/>
<keyword evidence="1" id="KW-0472">Membrane</keyword>